<evidence type="ECO:0000256" key="7">
    <source>
        <dbReference type="SAM" id="MobiDB-lite"/>
    </source>
</evidence>
<protein>
    <recommendedName>
        <fullName evidence="8">Autophagy protein ATG17-like domain-containing protein</fullName>
    </recommendedName>
</protein>
<dbReference type="GO" id="GO:0034727">
    <property type="term" value="P:piecemeal microautophagy of the nucleus"/>
    <property type="evidence" value="ECO:0007669"/>
    <property type="project" value="TreeGrafter"/>
</dbReference>
<dbReference type="Pfam" id="PF04108">
    <property type="entry name" value="ATG17_like"/>
    <property type="match status" value="1"/>
</dbReference>
<dbReference type="GO" id="GO:0034045">
    <property type="term" value="C:phagophore assembly site membrane"/>
    <property type="evidence" value="ECO:0007669"/>
    <property type="project" value="UniProtKB-SubCell"/>
</dbReference>
<feature type="compositionally biased region" description="Polar residues" evidence="7">
    <location>
        <begin position="399"/>
        <end position="416"/>
    </location>
</feature>
<sequence>MFEMYQDLDQFIKLLIQQIQSSNSLYQEVKRTYDDLGSKVEVICETYLKTMRELQIVFIRLREIKVEDCFCENLQDIDHKTRTQTLFDWVPIEEVHKMQNEAYSELAAMQKLGSYLRKTGSKLEKEHENIANLSKFLYSNDYVISNLNQKSELHNVEWNELNYVLGEIIDTEEKIRKALNNPSSITPEITSKFQEKTKQLSLSVSQIPQKIKIPQTIYQEMEQWSKIHSPTFQKAHLIIELLHLFGLGCYKTSKTFKHYEIMYKEHHDGYKHLFEQLGRLTQFYDQFSTSYDNMLLEISRRKKFITTQQIMVERFQKELDNLYTEEMIQREKFEKNYGDFLPSNMCPALSEKLPYRRIYPEVFYSSLPQISKDDSNAHSIPLPLPLYTQMPSYIQNLSQSLPHQNNTPSLIPTRAQSLPREATKLQNS</sequence>
<name>A0A6B2L4Q7_9EUKA</name>
<evidence type="ECO:0000256" key="6">
    <source>
        <dbReference type="ARBA" id="ARBA00023136"/>
    </source>
</evidence>
<keyword evidence="6" id="KW-0472">Membrane</keyword>
<organism evidence="9">
    <name type="scientific">Arcella intermedia</name>
    <dbReference type="NCBI Taxonomy" id="1963864"/>
    <lineage>
        <taxon>Eukaryota</taxon>
        <taxon>Amoebozoa</taxon>
        <taxon>Tubulinea</taxon>
        <taxon>Elardia</taxon>
        <taxon>Arcellinida</taxon>
        <taxon>Sphaerothecina</taxon>
        <taxon>Arcellidae</taxon>
        <taxon>Arcella</taxon>
    </lineage>
</organism>
<proteinExistence type="inferred from homology"/>
<dbReference type="GO" id="GO:0060090">
    <property type="term" value="F:molecular adaptor activity"/>
    <property type="evidence" value="ECO:0007669"/>
    <property type="project" value="TreeGrafter"/>
</dbReference>
<dbReference type="GO" id="GO:0000422">
    <property type="term" value="P:autophagy of mitochondrion"/>
    <property type="evidence" value="ECO:0007669"/>
    <property type="project" value="TreeGrafter"/>
</dbReference>
<dbReference type="EMBL" id="GIBP01002888">
    <property type="protein sequence ID" value="NDV31857.1"/>
    <property type="molecule type" value="Transcribed_RNA"/>
</dbReference>
<evidence type="ECO:0000259" key="8">
    <source>
        <dbReference type="Pfam" id="PF04108"/>
    </source>
</evidence>
<keyword evidence="4" id="KW-0963">Cytoplasm</keyword>
<dbReference type="GO" id="GO:1990316">
    <property type="term" value="C:Atg1/ULK1 kinase complex"/>
    <property type="evidence" value="ECO:0007669"/>
    <property type="project" value="TreeGrafter"/>
</dbReference>
<evidence type="ECO:0000256" key="4">
    <source>
        <dbReference type="ARBA" id="ARBA00022490"/>
    </source>
</evidence>
<dbReference type="AlphaFoldDB" id="A0A6B2L4Q7"/>
<feature type="domain" description="Autophagy protein ATG17-like" evidence="8">
    <location>
        <begin position="12"/>
        <end position="341"/>
    </location>
</feature>
<dbReference type="GO" id="GO:0000045">
    <property type="term" value="P:autophagosome assembly"/>
    <property type="evidence" value="ECO:0007669"/>
    <property type="project" value="TreeGrafter"/>
</dbReference>
<dbReference type="InterPro" id="IPR045326">
    <property type="entry name" value="ATG17-like_dom"/>
</dbReference>
<comment type="subcellular location">
    <subcellularLocation>
        <location evidence="1">Cytoplasm</location>
    </subcellularLocation>
    <subcellularLocation>
        <location evidence="2">Preautophagosomal structure membrane</location>
        <topology evidence="2">Peripheral membrane protein</topology>
    </subcellularLocation>
</comment>
<dbReference type="GO" id="GO:0030295">
    <property type="term" value="F:protein kinase activator activity"/>
    <property type="evidence" value="ECO:0007669"/>
    <property type="project" value="TreeGrafter"/>
</dbReference>
<dbReference type="InterPro" id="IPR007240">
    <property type="entry name" value="Atg17"/>
</dbReference>
<evidence type="ECO:0000313" key="9">
    <source>
        <dbReference type="EMBL" id="NDV31857.1"/>
    </source>
</evidence>
<evidence type="ECO:0000256" key="3">
    <source>
        <dbReference type="ARBA" id="ARBA00006259"/>
    </source>
</evidence>
<reference evidence="9" key="1">
    <citation type="journal article" date="2020" name="J. Eukaryot. Microbiol.">
        <title>De novo Sequencing, Assembly and Annotation of the Transcriptome for the Free-Living Testate Amoeba Arcella intermedia.</title>
        <authorList>
            <person name="Ribeiro G.M."/>
            <person name="Porfirio-Sousa A.L."/>
            <person name="Maurer-Alcala X.X."/>
            <person name="Katz L.A."/>
            <person name="Lahr D.J.G."/>
        </authorList>
    </citation>
    <scope>NUCLEOTIDE SEQUENCE</scope>
</reference>
<dbReference type="PANTHER" id="PTHR28005:SF1">
    <property type="entry name" value="AUTOPHAGY-RELATED PROTEIN 17"/>
    <property type="match status" value="1"/>
</dbReference>
<evidence type="ECO:0000256" key="5">
    <source>
        <dbReference type="ARBA" id="ARBA00023006"/>
    </source>
</evidence>
<keyword evidence="5" id="KW-0072">Autophagy</keyword>
<comment type="similarity">
    <text evidence="3">Belongs to the ATG17 family.</text>
</comment>
<feature type="region of interest" description="Disordered" evidence="7">
    <location>
        <begin position="399"/>
        <end position="428"/>
    </location>
</feature>
<evidence type="ECO:0000256" key="2">
    <source>
        <dbReference type="ARBA" id="ARBA00004623"/>
    </source>
</evidence>
<dbReference type="PANTHER" id="PTHR28005">
    <property type="entry name" value="AUTOPHAGY-RELATED PROTEIN 17"/>
    <property type="match status" value="1"/>
</dbReference>
<accession>A0A6B2L4Q7</accession>
<evidence type="ECO:0000256" key="1">
    <source>
        <dbReference type="ARBA" id="ARBA00004496"/>
    </source>
</evidence>